<dbReference type="SUPFAM" id="SSF50969">
    <property type="entry name" value="YVTN repeat-like/Quinoprotein amine dehydrogenase"/>
    <property type="match status" value="1"/>
</dbReference>
<dbReference type="GO" id="GO:0016301">
    <property type="term" value="F:kinase activity"/>
    <property type="evidence" value="ECO:0007669"/>
    <property type="project" value="UniProtKB-KW"/>
</dbReference>
<organism evidence="4 5">
    <name type="scientific">Flavobacterium subsaxonicum WB 4.1-42 = DSM 21790</name>
    <dbReference type="NCBI Taxonomy" id="1121898"/>
    <lineage>
        <taxon>Bacteria</taxon>
        <taxon>Pseudomonadati</taxon>
        <taxon>Bacteroidota</taxon>
        <taxon>Flavobacteriia</taxon>
        <taxon>Flavobacteriales</taxon>
        <taxon>Flavobacteriaceae</taxon>
        <taxon>Flavobacterium</taxon>
    </lineage>
</organism>
<dbReference type="GO" id="GO:0006355">
    <property type="term" value="P:regulation of DNA-templated transcription"/>
    <property type="evidence" value="ECO:0007669"/>
    <property type="project" value="InterPro"/>
</dbReference>
<keyword evidence="5" id="KW-1185">Reference proteome</keyword>
<dbReference type="Proteomes" id="UP000030111">
    <property type="component" value="Unassembled WGS sequence"/>
</dbReference>
<keyword evidence="1" id="KW-0175">Coiled coil</keyword>
<proteinExistence type="predicted"/>
<dbReference type="InterPro" id="IPR036388">
    <property type="entry name" value="WH-like_DNA-bd_sf"/>
</dbReference>
<evidence type="ECO:0000313" key="4">
    <source>
        <dbReference type="EMBL" id="KGO94963.1"/>
    </source>
</evidence>
<dbReference type="AlphaFoldDB" id="A0A0A2MU06"/>
<protein>
    <submittedName>
        <fullName evidence="4">Histidine kinase</fullName>
    </submittedName>
</protein>
<gene>
    <name evidence="4" type="ORF">Q766_02285</name>
</gene>
<dbReference type="eggNOG" id="COG2197">
    <property type="taxonomic scope" value="Bacteria"/>
</dbReference>
<dbReference type="InterPro" id="IPR015943">
    <property type="entry name" value="WD40/YVTN_repeat-like_dom_sf"/>
</dbReference>
<evidence type="ECO:0000256" key="3">
    <source>
        <dbReference type="SAM" id="SignalP"/>
    </source>
</evidence>
<keyword evidence="2" id="KW-0812">Transmembrane</keyword>
<feature type="transmembrane region" description="Helical" evidence="2">
    <location>
        <begin position="706"/>
        <end position="728"/>
    </location>
</feature>
<name>A0A0A2MU06_9FLAO</name>
<sequence>MRLRLFLLLALLSLSAKAQQLLPFVENFTKSEYTGDNQVWNVTQGTDNAMYFANNHFFLRYNGVVWEKYTLPNKTIIRSVFADGDKIYCGSYKEFGYWKRSNGKMLYYSLSKDKKLFSGNADNEEIWKIFKHRGVLYFQSFNELYIVNGNTTEKVKFPTQISYCYVIDDKVYVASVNDGVYILKDKTFAKNAAWAPQLTNTIIHGIEKHGGQLYIFTKNNGVFVGNDAAIKPWDSPLNTIVKEEVILSAKFINNSLLAIGTSRQGLYIINTLTGEYKNINRNNSLKNNTVLSITLDNENDLWLGLDNGISHVEINSPVSLFTDNSGALGSVYSLATMSNGYLVVTNHGIFTYSNNMLKGVPNSQGQVWDIYKHDNKFVVGHNDGTYLFDGTTLKRQSTVNGGWKFLKSTYDNAYFLTNYSGIAVYKDINNLTEWKILDSIKKPIRNIVQNRAGELWGADNYRSLYRITYDADFNVKRVQNISAENNIKSDFGVKIFNFRNQILFLINNTWYTYNSVTNRLEKDKIFNASFSNISDIILIDDDNFMVIKEGLLYVVTQTADTFSWQLLPEKYYQGRLILENTQIYRDGKKLLINLDDGFIAFEPSKNKATQPKVVIEGFYNNAFITDATDIKYNQSVEIHSITSCFGYNRPALYYKLNGNGKFIPVKNGSIILNNLTSGTQQVEVYYNNGTQNIKVGEYNFDVDKPWYFSFWMIMVYIVTVSLVLFLYYRWNKVKYTQKIRLNEEELRHRTQILQLELEAENQLRQQEHEKHMLEMEVQNKASEVAGKSFSIAKHSEMIESIQAVLEAEEDGEQLKSKVKKIIKTNAINKNEWQSFEKNLLKSHEEFVAALSKKYPLLTPKDIKLSIYLKMNLSSKEIAPLMNISFRGVELHRYRLRKKLGIGQEESLYKFMISI</sequence>
<keyword evidence="3" id="KW-0732">Signal</keyword>
<keyword evidence="2" id="KW-1133">Transmembrane helix</keyword>
<accession>A0A0A2MU06</accession>
<dbReference type="InterPro" id="IPR016032">
    <property type="entry name" value="Sig_transdc_resp-reg_C-effctor"/>
</dbReference>
<keyword evidence="4" id="KW-0808">Transferase</keyword>
<dbReference type="Gene3D" id="1.10.10.10">
    <property type="entry name" value="Winged helix-like DNA-binding domain superfamily/Winged helix DNA-binding domain"/>
    <property type="match status" value="1"/>
</dbReference>
<feature type="signal peptide" evidence="3">
    <location>
        <begin position="1"/>
        <end position="18"/>
    </location>
</feature>
<dbReference type="InterPro" id="IPR036322">
    <property type="entry name" value="WD40_repeat_dom_sf"/>
</dbReference>
<dbReference type="EMBL" id="JRLY01000001">
    <property type="protein sequence ID" value="KGO94963.1"/>
    <property type="molecule type" value="Genomic_DNA"/>
</dbReference>
<dbReference type="GO" id="GO:0003677">
    <property type="term" value="F:DNA binding"/>
    <property type="evidence" value="ECO:0007669"/>
    <property type="project" value="InterPro"/>
</dbReference>
<dbReference type="STRING" id="1121898.GCA_000422725_00929"/>
<dbReference type="InterPro" id="IPR011044">
    <property type="entry name" value="Quino_amine_DH_bsu"/>
</dbReference>
<evidence type="ECO:0000256" key="2">
    <source>
        <dbReference type="SAM" id="Phobius"/>
    </source>
</evidence>
<dbReference type="eggNOG" id="COG3292">
    <property type="taxonomic scope" value="Bacteria"/>
</dbReference>
<dbReference type="Gene3D" id="2.130.10.10">
    <property type="entry name" value="YVTN repeat-like/Quinoprotein amine dehydrogenase"/>
    <property type="match status" value="2"/>
</dbReference>
<reference evidence="4 5" key="1">
    <citation type="submission" date="2013-09" db="EMBL/GenBank/DDBJ databases">
        <authorList>
            <person name="Zeng Z."/>
            <person name="Chen C."/>
        </authorList>
    </citation>
    <scope>NUCLEOTIDE SEQUENCE [LARGE SCALE GENOMIC DNA]</scope>
    <source>
        <strain evidence="4 5">WB 4.1-42</strain>
    </source>
</reference>
<evidence type="ECO:0000313" key="5">
    <source>
        <dbReference type="Proteomes" id="UP000030111"/>
    </source>
</evidence>
<evidence type="ECO:0000256" key="1">
    <source>
        <dbReference type="SAM" id="Coils"/>
    </source>
</evidence>
<keyword evidence="4" id="KW-0418">Kinase</keyword>
<dbReference type="SUPFAM" id="SSF46894">
    <property type="entry name" value="C-terminal effector domain of the bipartite response regulators"/>
    <property type="match status" value="1"/>
</dbReference>
<dbReference type="SUPFAM" id="SSF50978">
    <property type="entry name" value="WD40 repeat-like"/>
    <property type="match status" value="1"/>
</dbReference>
<comment type="caution">
    <text evidence="4">The sequence shown here is derived from an EMBL/GenBank/DDBJ whole genome shotgun (WGS) entry which is preliminary data.</text>
</comment>
<keyword evidence="2" id="KW-0472">Membrane</keyword>
<feature type="chain" id="PRO_5001992636" evidence="3">
    <location>
        <begin position="19"/>
        <end position="914"/>
    </location>
</feature>
<feature type="coiled-coil region" evidence="1">
    <location>
        <begin position="756"/>
        <end position="783"/>
    </location>
</feature>